<evidence type="ECO:0000259" key="1">
    <source>
        <dbReference type="Pfam" id="PF00535"/>
    </source>
</evidence>
<evidence type="ECO:0000313" key="3">
    <source>
        <dbReference type="Proteomes" id="UP000520814"/>
    </source>
</evidence>
<feature type="domain" description="Glycosyltransferase 2-like" evidence="1">
    <location>
        <begin position="26"/>
        <end position="189"/>
    </location>
</feature>
<dbReference type="Proteomes" id="UP000520814">
    <property type="component" value="Unassembled WGS sequence"/>
</dbReference>
<dbReference type="PANTHER" id="PTHR48090">
    <property type="entry name" value="UNDECAPRENYL-PHOSPHATE 4-DEOXY-4-FORMAMIDO-L-ARABINOSE TRANSFERASE-RELATED"/>
    <property type="match status" value="1"/>
</dbReference>
<evidence type="ECO:0000313" key="2">
    <source>
        <dbReference type="EMBL" id="MBB6049635.1"/>
    </source>
</evidence>
<dbReference type="InterPro" id="IPR001173">
    <property type="entry name" value="Glyco_trans_2-like"/>
</dbReference>
<dbReference type="InterPro" id="IPR029044">
    <property type="entry name" value="Nucleotide-diphossugar_trans"/>
</dbReference>
<dbReference type="EMBL" id="JACHGW010000001">
    <property type="protein sequence ID" value="MBB6049635.1"/>
    <property type="molecule type" value="Genomic_DNA"/>
</dbReference>
<dbReference type="SUPFAM" id="SSF53448">
    <property type="entry name" value="Nucleotide-diphospho-sugar transferases"/>
    <property type="match status" value="1"/>
</dbReference>
<proteinExistence type="predicted"/>
<organism evidence="2 3">
    <name type="scientific">Armatimonas rosea</name>
    <dbReference type="NCBI Taxonomy" id="685828"/>
    <lineage>
        <taxon>Bacteria</taxon>
        <taxon>Bacillati</taxon>
        <taxon>Armatimonadota</taxon>
        <taxon>Armatimonadia</taxon>
        <taxon>Armatimonadales</taxon>
        <taxon>Armatimonadaceae</taxon>
        <taxon>Armatimonas</taxon>
    </lineage>
</organism>
<dbReference type="RefSeq" id="WP_184193232.1">
    <property type="nucleotide sequence ID" value="NZ_JACHGW010000001.1"/>
</dbReference>
<comment type="caution">
    <text evidence="2">The sequence shown here is derived from an EMBL/GenBank/DDBJ whole genome shotgun (WGS) entry which is preliminary data.</text>
</comment>
<dbReference type="Gene3D" id="3.90.550.10">
    <property type="entry name" value="Spore Coat Polysaccharide Biosynthesis Protein SpsA, Chain A"/>
    <property type="match status" value="1"/>
</dbReference>
<gene>
    <name evidence="2" type="ORF">HNQ39_001397</name>
</gene>
<sequence length="251" mass="28267">MVTDALAPTLPTERSRPVSAPTYLLSVAIPVYNEKNTLLQILERIRAVPVPMEILLVDDGSTDGTRELLKNEVEGVWDNVRVLYHPQNRGKGAAIVTAIGAAAGDYLVVQDADLEYNPEDYPRLLAPLLSGEAQVVYGSRFAGKVENMQPANRLANFLLTTTANLLFPRARLTDEATCYKMFRMDVLRQFTLHSQRFDFCPEVTAKVLKRGIKIHELPIAYRARTLAQGKKIRPTDFLQAMLTLLKYRFFE</sequence>
<protein>
    <submittedName>
        <fullName evidence="2">Glycosyltransferase involved in cell wall biosynthesis</fullName>
    </submittedName>
</protein>
<dbReference type="InterPro" id="IPR050256">
    <property type="entry name" value="Glycosyltransferase_2"/>
</dbReference>
<name>A0A7W9W649_ARMRO</name>
<dbReference type="GO" id="GO:0016740">
    <property type="term" value="F:transferase activity"/>
    <property type="evidence" value="ECO:0007669"/>
    <property type="project" value="UniProtKB-KW"/>
</dbReference>
<keyword evidence="3" id="KW-1185">Reference proteome</keyword>
<dbReference type="Pfam" id="PF00535">
    <property type="entry name" value="Glycos_transf_2"/>
    <property type="match status" value="1"/>
</dbReference>
<dbReference type="PANTHER" id="PTHR48090:SF7">
    <property type="entry name" value="RFBJ PROTEIN"/>
    <property type="match status" value="1"/>
</dbReference>
<dbReference type="CDD" id="cd04179">
    <property type="entry name" value="DPM_DPG-synthase_like"/>
    <property type="match status" value="1"/>
</dbReference>
<accession>A0A7W9W649</accession>
<keyword evidence="2" id="KW-0808">Transferase</keyword>
<dbReference type="AlphaFoldDB" id="A0A7W9W649"/>
<reference evidence="2 3" key="1">
    <citation type="submission" date="2020-08" db="EMBL/GenBank/DDBJ databases">
        <title>Genomic Encyclopedia of Type Strains, Phase IV (KMG-IV): sequencing the most valuable type-strain genomes for metagenomic binning, comparative biology and taxonomic classification.</title>
        <authorList>
            <person name="Goeker M."/>
        </authorList>
    </citation>
    <scope>NUCLEOTIDE SEQUENCE [LARGE SCALE GENOMIC DNA]</scope>
    <source>
        <strain evidence="2 3">DSM 23562</strain>
    </source>
</reference>